<keyword evidence="7" id="KW-0067">ATP-binding</keyword>
<dbReference type="OrthoDB" id="5966382at2759"/>
<keyword evidence="8 11" id="KW-1133">Transmembrane helix</keyword>
<protein>
    <submittedName>
        <fullName evidence="13">Activin receptor type-2A</fullName>
        <ecNumber evidence="13">2.7.11.30</ecNumber>
    </submittedName>
</protein>
<feature type="transmembrane region" description="Helical" evidence="11">
    <location>
        <begin position="147"/>
        <end position="170"/>
    </location>
</feature>
<evidence type="ECO:0000256" key="8">
    <source>
        <dbReference type="ARBA" id="ARBA00022989"/>
    </source>
</evidence>
<feature type="signal peptide" evidence="12">
    <location>
        <begin position="1"/>
        <end position="20"/>
    </location>
</feature>
<keyword evidence="2" id="KW-0723">Serine/threonine-protein kinase</keyword>
<dbReference type="AlphaFoldDB" id="A0A9X0DC36"/>
<keyword evidence="14" id="KW-1185">Reference proteome</keyword>
<keyword evidence="12" id="KW-0732">Signal</keyword>
<dbReference type="EMBL" id="MU825400">
    <property type="protein sequence ID" value="KAJ7392594.1"/>
    <property type="molecule type" value="Genomic_DNA"/>
</dbReference>
<comment type="subcellular location">
    <subcellularLocation>
        <location evidence="1">Membrane</location>
        <topology evidence="1">Single-pass membrane protein</topology>
    </subcellularLocation>
</comment>
<keyword evidence="10 13" id="KW-0675">Receptor</keyword>
<name>A0A9X0DC36_9CNID</name>
<dbReference type="GO" id="GO:0005524">
    <property type="term" value="F:ATP binding"/>
    <property type="evidence" value="ECO:0007669"/>
    <property type="project" value="UniProtKB-KW"/>
</dbReference>
<evidence type="ECO:0000256" key="9">
    <source>
        <dbReference type="ARBA" id="ARBA00023136"/>
    </source>
</evidence>
<dbReference type="PANTHER" id="PTHR23255:SF72">
    <property type="entry name" value="RECEPTOR PROTEIN SERINE_THREONINE KINASE"/>
    <property type="match status" value="1"/>
</dbReference>
<organism evidence="13 14">
    <name type="scientific">Desmophyllum pertusum</name>
    <dbReference type="NCBI Taxonomy" id="174260"/>
    <lineage>
        <taxon>Eukaryota</taxon>
        <taxon>Metazoa</taxon>
        <taxon>Cnidaria</taxon>
        <taxon>Anthozoa</taxon>
        <taxon>Hexacorallia</taxon>
        <taxon>Scleractinia</taxon>
        <taxon>Caryophylliina</taxon>
        <taxon>Caryophylliidae</taxon>
        <taxon>Desmophyllum</taxon>
    </lineage>
</organism>
<keyword evidence="9 11" id="KW-0472">Membrane</keyword>
<dbReference type="GO" id="GO:0005886">
    <property type="term" value="C:plasma membrane"/>
    <property type="evidence" value="ECO:0007669"/>
    <property type="project" value="TreeGrafter"/>
</dbReference>
<dbReference type="InterPro" id="IPR000333">
    <property type="entry name" value="TGFB_receptor"/>
</dbReference>
<evidence type="ECO:0000256" key="11">
    <source>
        <dbReference type="SAM" id="Phobius"/>
    </source>
</evidence>
<evidence type="ECO:0000256" key="4">
    <source>
        <dbReference type="ARBA" id="ARBA00022692"/>
    </source>
</evidence>
<evidence type="ECO:0000256" key="2">
    <source>
        <dbReference type="ARBA" id="ARBA00022527"/>
    </source>
</evidence>
<reference evidence="13" key="1">
    <citation type="submission" date="2023-01" db="EMBL/GenBank/DDBJ databases">
        <title>Genome assembly of the deep-sea coral Lophelia pertusa.</title>
        <authorList>
            <person name="Herrera S."/>
            <person name="Cordes E."/>
        </authorList>
    </citation>
    <scope>NUCLEOTIDE SEQUENCE</scope>
    <source>
        <strain evidence="13">USNM1676648</strain>
        <tissue evidence="13">Polyp</tissue>
    </source>
</reference>
<dbReference type="InterPro" id="IPR045860">
    <property type="entry name" value="Snake_toxin-like_sf"/>
</dbReference>
<accession>A0A9X0DC36</accession>
<evidence type="ECO:0000256" key="7">
    <source>
        <dbReference type="ARBA" id="ARBA00022840"/>
    </source>
</evidence>
<dbReference type="GO" id="GO:0071363">
    <property type="term" value="P:cellular response to growth factor stimulus"/>
    <property type="evidence" value="ECO:0007669"/>
    <property type="project" value="TreeGrafter"/>
</dbReference>
<dbReference type="PANTHER" id="PTHR23255">
    <property type="entry name" value="TRANSFORMING GROWTH FACTOR-BETA RECEPTOR TYPE I AND II"/>
    <property type="match status" value="1"/>
</dbReference>
<dbReference type="Proteomes" id="UP001163046">
    <property type="component" value="Unassembled WGS sequence"/>
</dbReference>
<evidence type="ECO:0000256" key="3">
    <source>
        <dbReference type="ARBA" id="ARBA00022679"/>
    </source>
</evidence>
<comment type="caution">
    <text evidence="13">The sequence shown here is derived from an EMBL/GenBank/DDBJ whole genome shotgun (WGS) entry which is preliminary data.</text>
</comment>
<dbReference type="EC" id="2.7.11.30" evidence="13"/>
<evidence type="ECO:0000256" key="1">
    <source>
        <dbReference type="ARBA" id="ARBA00004167"/>
    </source>
</evidence>
<proteinExistence type="predicted"/>
<dbReference type="GO" id="GO:0043235">
    <property type="term" value="C:receptor complex"/>
    <property type="evidence" value="ECO:0007669"/>
    <property type="project" value="TreeGrafter"/>
</dbReference>
<dbReference type="SUPFAM" id="SSF57302">
    <property type="entry name" value="Snake toxin-like"/>
    <property type="match status" value="1"/>
</dbReference>
<evidence type="ECO:0000256" key="10">
    <source>
        <dbReference type="ARBA" id="ARBA00023170"/>
    </source>
</evidence>
<evidence type="ECO:0000256" key="12">
    <source>
        <dbReference type="SAM" id="SignalP"/>
    </source>
</evidence>
<feature type="chain" id="PRO_5040849150" evidence="12">
    <location>
        <begin position="21"/>
        <end position="270"/>
    </location>
</feature>
<keyword evidence="3 13" id="KW-0808">Transferase</keyword>
<keyword evidence="6" id="KW-0418">Kinase</keyword>
<dbReference type="GO" id="GO:0004675">
    <property type="term" value="F:transmembrane receptor protein serine/threonine kinase activity"/>
    <property type="evidence" value="ECO:0007669"/>
    <property type="project" value="UniProtKB-EC"/>
</dbReference>
<evidence type="ECO:0000256" key="6">
    <source>
        <dbReference type="ARBA" id="ARBA00022777"/>
    </source>
</evidence>
<keyword evidence="4 11" id="KW-0812">Transmembrane</keyword>
<keyword evidence="5" id="KW-0547">Nucleotide-binding</keyword>
<dbReference type="Gene3D" id="2.10.60.10">
    <property type="entry name" value="CD59"/>
    <property type="match status" value="1"/>
</dbReference>
<gene>
    <name evidence="13" type="primary">ACVR2A_1</name>
    <name evidence="13" type="ORF">OS493_010244</name>
</gene>
<evidence type="ECO:0000256" key="5">
    <source>
        <dbReference type="ARBA" id="ARBA00022741"/>
    </source>
</evidence>
<sequence>MRQSLLWWVYIFLFSTEGMALVCDSYDPKCQIPTSATASRNSTCSSIQECDHTPGSGTPACYALFGQNKEGELNVMMKGCIANIGHDCAPSSVCNGQQKKLRKLQPLYYCCCTEDRCNHDVVMFISEKTNKNSTMEDINESIRNLTLLVWANLITMMSILVLIAIAMMVWKLISYKRRRETSTNVKRLSHVVCDKGTQQYHNTSNWKKKDFQLITCLVRSTYGEIWQARLHGSNRVIRIRLSAGSDDVYVYDKQVMVKNTNVIYNTARVV</sequence>
<evidence type="ECO:0000313" key="14">
    <source>
        <dbReference type="Proteomes" id="UP001163046"/>
    </source>
</evidence>
<evidence type="ECO:0000313" key="13">
    <source>
        <dbReference type="EMBL" id="KAJ7392594.1"/>
    </source>
</evidence>